<evidence type="ECO:0000313" key="6">
    <source>
        <dbReference type="Proteomes" id="UP001108240"/>
    </source>
</evidence>
<sequence>MAYVTKDNRKALNNLIFPCVMHSVNQKRDRKKETLNTKYTVRFEVWSAPDLHVFNCNYSMCTKKHNHHFIVPKSQFTLLQGSENITTYTFNSHMAKHTFCKTCGVQSFNTPLSNPDGSGVAPLFGPWNSEQCHCRKLLWAELGGKYAEASNYKNM</sequence>
<keyword evidence="3" id="KW-0862">Zinc</keyword>
<dbReference type="Pfam" id="PF04828">
    <property type="entry name" value="GFA"/>
    <property type="match status" value="1"/>
</dbReference>
<feature type="domain" description="CENP-V/GFA" evidence="4">
    <location>
        <begin position="32"/>
        <end position="148"/>
    </location>
</feature>
<organism evidence="5 6">
    <name type="scientific">Cyprinus carpio carpio</name>
    <dbReference type="NCBI Taxonomy" id="630221"/>
    <lineage>
        <taxon>Eukaryota</taxon>
        <taxon>Metazoa</taxon>
        <taxon>Chordata</taxon>
        <taxon>Craniata</taxon>
        <taxon>Vertebrata</taxon>
        <taxon>Euteleostomi</taxon>
        <taxon>Actinopterygii</taxon>
        <taxon>Neopterygii</taxon>
        <taxon>Teleostei</taxon>
        <taxon>Ostariophysi</taxon>
        <taxon>Cypriniformes</taxon>
        <taxon>Cyprinidae</taxon>
        <taxon>Cyprininae</taxon>
        <taxon>Cyprinus</taxon>
    </lineage>
</organism>
<dbReference type="PANTHER" id="PTHR28620:SF1">
    <property type="entry name" value="CENP-V_GFA DOMAIN-CONTAINING PROTEIN"/>
    <property type="match status" value="1"/>
</dbReference>
<dbReference type="GeneTree" id="ENSGT00390000003183"/>
<comment type="similarity">
    <text evidence="1">Belongs to the Gfa family.</text>
</comment>
<keyword evidence="6" id="KW-1185">Reference proteome</keyword>
<evidence type="ECO:0000313" key="5">
    <source>
        <dbReference type="Ensembl" id="ENSCCRP00000170157.1"/>
    </source>
</evidence>
<dbReference type="Proteomes" id="UP001108240">
    <property type="component" value="Unplaced"/>
</dbReference>
<dbReference type="PROSITE" id="PS51891">
    <property type="entry name" value="CENP_V_GFA"/>
    <property type="match status" value="1"/>
</dbReference>
<dbReference type="GO" id="GO:0046872">
    <property type="term" value="F:metal ion binding"/>
    <property type="evidence" value="ECO:0007669"/>
    <property type="project" value="UniProtKB-KW"/>
</dbReference>
<reference evidence="5" key="1">
    <citation type="submission" date="2025-08" db="UniProtKB">
        <authorList>
            <consortium name="Ensembl"/>
        </authorList>
    </citation>
    <scope>IDENTIFICATION</scope>
</reference>
<reference evidence="5" key="2">
    <citation type="submission" date="2025-09" db="UniProtKB">
        <authorList>
            <consortium name="Ensembl"/>
        </authorList>
    </citation>
    <scope>IDENTIFICATION</scope>
</reference>
<evidence type="ECO:0000259" key="4">
    <source>
        <dbReference type="PROSITE" id="PS51891"/>
    </source>
</evidence>
<name>A0A9J8CJE9_CYPCA</name>
<protein>
    <submittedName>
        <fullName evidence="5">Centromere protein V</fullName>
    </submittedName>
</protein>
<evidence type="ECO:0000256" key="2">
    <source>
        <dbReference type="ARBA" id="ARBA00022723"/>
    </source>
</evidence>
<proteinExistence type="inferred from homology"/>
<dbReference type="SUPFAM" id="SSF51316">
    <property type="entry name" value="Mss4-like"/>
    <property type="match status" value="1"/>
</dbReference>
<dbReference type="Ensembl" id="ENSCCRT00000153925.1">
    <property type="protein sequence ID" value="ENSCCRP00000170157.1"/>
    <property type="gene ID" value="ENSCCRG00000061316.1"/>
</dbReference>
<accession>A0A9J8CJE9</accession>
<keyword evidence="2" id="KW-0479">Metal-binding</keyword>
<dbReference type="Gene3D" id="2.170.150.70">
    <property type="match status" value="1"/>
</dbReference>
<dbReference type="InterPro" id="IPR011057">
    <property type="entry name" value="Mss4-like_sf"/>
</dbReference>
<dbReference type="PANTHER" id="PTHR28620">
    <property type="entry name" value="CENTROMERE PROTEIN V"/>
    <property type="match status" value="1"/>
</dbReference>
<dbReference type="InterPro" id="IPR052355">
    <property type="entry name" value="CENP-V-like"/>
</dbReference>
<dbReference type="InterPro" id="IPR006913">
    <property type="entry name" value="CENP-V/GFA"/>
</dbReference>
<dbReference type="AlphaFoldDB" id="A0A9J8CJE9"/>
<dbReference type="GO" id="GO:0016846">
    <property type="term" value="F:carbon-sulfur lyase activity"/>
    <property type="evidence" value="ECO:0007669"/>
    <property type="project" value="InterPro"/>
</dbReference>
<evidence type="ECO:0000256" key="3">
    <source>
        <dbReference type="ARBA" id="ARBA00022833"/>
    </source>
</evidence>
<evidence type="ECO:0000256" key="1">
    <source>
        <dbReference type="ARBA" id="ARBA00005495"/>
    </source>
</evidence>